<organism evidence="2 3">
    <name type="scientific">Suillus placidus</name>
    <dbReference type="NCBI Taxonomy" id="48579"/>
    <lineage>
        <taxon>Eukaryota</taxon>
        <taxon>Fungi</taxon>
        <taxon>Dikarya</taxon>
        <taxon>Basidiomycota</taxon>
        <taxon>Agaricomycotina</taxon>
        <taxon>Agaricomycetes</taxon>
        <taxon>Agaricomycetidae</taxon>
        <taxon>Boletales</taxon>
        <taxon>Suillineae</taxon>
        <taxon>Suillaceae</taxon>
        <taxon>Suillus</taxon>
    </lineage>
</organism>
<feature type="compositionally biased region" description="Polar residues" evidence="1">
    <location>
        <begin position="1"/>
        <end position="20"/>
    </location>
</feature>
<protein>
    <submittedName>
        <fullName evidence="2">Uncharacterized protein</fullName>
    </submittedName>
</protein>
<dbReference type="Proteomes" id="UP000714275">
    <property type="component" value="Unassembled WGS sequence"/>
</dbReference>
<sequence>MSNNNTAGDSGTNGPSNNRLDSPLEVDIAHLNTLLLNGSLDGSNETEDLMEILARLDSADGVAKGIEGRLDGILGTLDNLLTSLETRDEASIAEKTISVEPKRVTVSSTESKITDGPALSR</sequence>
<comment type="caution">
    <text evidence="2">The sequence shown here is derived from an EMBL/GenBank/DDBJ whole genome shotgun (WGS) entry which is preliminary data.</text>
</comment>
<evidence type="ECO:0000256" key="1">
    <source>
        <dbReference type="SAM" id="MobiDB-lite"/>
    </source>
</evidence>
<evidence type="ECO:0000313" key="3">
    <source>
        <dbReference type="Proteomes" id="UP000714275"/>
    </source>
</evidence>
<keyword evidence="3" id="KW-1185">Reference proteome</keyword>
<dbReference type="OrthoDB" id="2595043at2759"/>
<proteinExistence type="predicted"/>
<evidence type="ECO:0000313" key="2">
    <source>
        <dbReference type="EMBL" id="KAG1779570.1"/>
    </source>
</evidence>
<reference evidence="2" key="1">
    <citation type="journal article" date="2020" name="New Phytol.">
        <title>Comparative genomics reveals dynamic genome evolution in host specialist ectomycorrhizal fungi.</title>
        <authorList>
            <person name="Lofgren L.A."/>
            <person name="Nguyen N.H."/>
            <person name="Vilgalys R."/>
            <person name="Ruytinx J."/>
            <person name="Liao H.L."/>
            <person name="Branco S."/>
            <person name="Kuo A."/>
            <person name="LaButti K."/>
            <person name="Lipzen A."/>
            <person name="Andreopoulos W."/>
            <person name="Pangilinan J."/>
            <person name="Riley R."/>
            <person name="Hundley H."/>
            <person name="Na H."/>
            <person name="Barry K."/>
            <person name="Grigoriev I.V."/>
            <person name="Stajich J.E."/>
            <person name="Kennedy P.G."/>
        </authorList>
    </citation>
    <scope>NUCLEOTIDE SEQUENCE</scope>
    <source>
        <strain evidence="2">DOB743</strain>
    </source>
</reference>
<name>A0A9P7A0L9_9AGAM</name>
<gene>
    <name evidence="2" type="ORF">EV702DRAFT_1085203</name>
</gene>
<accession>A0A9P7A0L9</accession>
<feature type="region of interest" description="Disordered" evidence="1">
    <location>
        <begin position="1"/>
        <end position="24"/>
    </location>
</feature>
<dbReference type="AlphaFoldDB" id="A0A9P7A0L9"/>
<dbReference type="EMBL" id="JABBWD010000011">
    <property type="protein sequence ID" value="KAG1779570.1"/>
    <property type="molecule type" value="Genomic_DNA"/>
</dbReference>